<gene>
    <name evidence="2" type="ORF">MBJ925_LOCUS35886</name>
</gene>
<reference evidence="2" key="1">
    <citation type="submission" date="2021-02" db="EMBL/GenBank/DDBJ databases">
        <authorList>
            <person name="Nowell W R."/>
        </authorList>
    </citation>
    <scope>NUCLEOTIDE SEQUENCE</scope>
</reference>
<dbReference type="EMBL" id="CAJNRE010019816">
    <property type="protein sequence ID" value="CAF2211140.1"/>
    <property type="molecule type" value="Genomic_DNA"/>
</dbReference>
<dbReference type="Proteomes" id="UP000663824">
    <property type="component" value="Unassembled WGS sequence"/>
</dbReference>
<accession>A0A816ZTY2</accession>
<name>A0A816ZTY2_9BILA</name>
<keyword evidence="1" id="KW-0472">Membrane</keyword>
<evidence type="ECO:0000313" key="2">
    <source>
        <dbReference type="EMBL" id="CAF2211140.1"/>
    </source>
</evidence>
<dbReference type="AlphaFoldDB" id="A0A816ZTY2"/>
<keyword evidence="1" id="KW-1133">Transmembrane helix</keyword>
<evidence type="ECO:0000313" key="3">
    <source>
        <dbReference type="Proteomes" id="UP000663824"/>
    </source>
</evidence>
<comment type="caution">
    <text evidence="2">The sequence shown here is derived from an EMBL/GenBank/DDBJ whole genome shotgun (WGS) entry which is preliminary data.</text>
</comment>
<keyword evidence="1" id="KW-0812">Transmembrane</keyword>
<sequence length="187" mass="21073">MENTSTEELSDGLPSIPMIMIIQLIFLLHRLIHGRIHIYNVPISTASFVGANTNLSCVVDCSTDGGYSIVPINILTDCTTASSLLKRMARNAWVPLNDPPQSGLEWSIVTFIDLRRRSDGFINNTPVPNFISPQHVTVNKTIQITIPVSDANIDDDVRCRWSAYTPGYRRRKRSNSEENYDNHHYTV</sequence>
<proteinExistence type="predicted"/>
<protein>
    <submittedName>
        <fullName evidence="2">Uncharacterized protein</fullName>
    </submittedName>
</protein>
<organism evidence="2 3">
    <name type="scientific">Rotaria magnacalcarata</name>
    <dbReference type="NCBI Taxonomy" id="392030"/>
    <lineage>
        <taxon>Eukaryota</taxon>
        <taxon>Metazoa</taxon>
        <taxon>Spiralia</taxon>
        <taxon>Gnathifera</taxon>
        <taxon>Rotifera</taxon>
        <taxon>Eurotatoria</taxon>
        <taxon>Bdelloidea</taxon>
        <taxon>Philodinida</taxon>
        <taxon>Philodinidae</taxon>
        <taxon>Rotaria</taxon>
    </lineage>
</organism>
<evidence type="ECO:0000256" key="1">
    <source>
        <dbReference type="SAM" id="Phobius"/>
    </source>
</evidence>
<feature type="transmembrane region" description="Helical" evidence="1">
    <location>
        <begin position="12"/>
        <end position="32"/>
    </location>
</feature>